<name>A0A4R1QRA6_9FIRM</name>
<dbReference type="OrthoDB" id="3035992at2"/>
<feature type="transmembrane region" description="Helical" evidence="1">
    <location>
        <begin position="142"/>
        <end position="163"/>
    </location>
</feature>
<comment type="caution">
    <text evidence="2">The sequence shown here is derived from an EMBL/GenBank/DDBJ whole genome shotgun (WGS) entry which is preliminary data.</text>
</comment>
<feature type="transmembrane region" description="Helical" evidence="1">
    <location>
        <begin position="534"/>
        <end position="551"/>
    </location>
</feature>
<feature type="transmembrane region" description="Helical" evidence="1">
    <location>
        <begin position="236"/>
        <end position="257"/>
    </location>
</feature>
<keyword evidence="1" id="KW-0472">Membrane</keyword>
<evidence type="ECO:0000313" key="3">
    <source>
        <dbReference type="Proteomes" id="UP000295184"/>
    </source>
</evidence>
<dbReference type="RefSeq" id="WP_058965568.1">
    <property type="nucleotide sequence ID" value="NZ_CABKVM010000018.1"/>
</dbReference>
<protein>
    <submittedName>
        <fullName evidence="2">Uncharacterized protein</fullName>
    </submittedName>
</protein>
<accession>A0A4R1QRA6</accession>
<feature type="transmembrane region" description="Helical" evidence="1">
    <location>
        <begin position="334"/>
        <end position="353"/>
    </location>
</feature>
<keyword evidence="1" id="KW-1133">Transmembrane helix</keyword>
<evidence type="ECO:0000313" key="2">
    <source>
        <dbReference type="EMBL" id="TCL56389.1"/>
    </source>
</evidence>
<dbReference type="EMBL" id="SLUM01000013">
    <property type="protein sequence ID" value="TCL56389.1"/>
    <property type="molecule type" value="Genomic_DNA"/>
</dbReference>
<proteinExistence type="predicted"/>
<feature type="transmembrane region" description="Helical" evidence="1">
    <location>
        <begin position="557"/>
        <end position="578"/>
    </location>
</feature>
<feature type="transmembrane region" description="Helical" evidence="1">
    <location>
        <begin position="69"/>
        <end position="89"/>
    </location>
</feature>
<dbReference type="Proteomes" id="UP000295184">
    <property type="component" value="Unassembled WGS sequence"/>
</dbReference>
<dbReference type="Pfam" id="PF19484">
    <property type="entry name" value="DUF6020"/>
    <property type="match status" value="1"/>
</dbReference>
<gene>
    <name evidence="2" type="ORF">EDD77_11347</name>
</gene>
<feature type="transmembrane region" description="Helical" evidence="1">
    <location>
        <begin position="508"/>
        <end position="527"/>
    </location>
</feature>
<feature type="transmembrane region" description="Helical" evidence="1">
    <location>
        <begin position="208"/>
        <end position="230"/>
    </location>
</feature>
<feature type="transmembrane region" description="Helical" evidence="1">
    <location>
        <begin position="18"/>
        <end position="37"/>
    </location>
</feature>
<feature type="transmembrane region" description="Helical" evidence="1">
    <location>
        <begin position="296"/>
        <end position="327"/>
    </location>
</feature>
<feature type="transmembrane region" description="Helical" evidence="1">
    <location>
        <begin position="101"/>
        <end position="122"/>
    </location>
</feature>
<reference evidence="2 3" key="1">
    <citation type="submission" date="2019-03" db="EMBL/GenBank/DDBJ databases">
        <title>Genomic Encyclopedia of Type Strains, Phase IV (KMG-IV): sequencing the most valuable type-strain genomes for metagenomic binning, comparative biology and taxonomic classification.</title>
        <authorList>
            <person name="Goeker M."/>
        </authorList>
    </citation>
    <scope>NUCLEOTIDE SEQUENCE [LARGE SCALE GENOMIC DNA]</scope>
    <source>
        <strain evidence="2 3">DSM 100451</strain>
    </source>
</reference>
<organism evidence="2 3">
    <name type="scientific">Allofournierella massiliensis</name>
    <dbReference type="NCBI Taxonomy" id="1650663"/>
    <lineage>
        <taxon>Bacteria</taxon>
        <taxon>Bacillati</taxon>
        <taxon>Bacillota</taxon>
        <taxon>Clostridia</taxon>
        <taxon>Eubacteriales</taxon>
        <taxon>Oscillospiraceae</taxon>
        <taxon>Allofournierella</taxon>
    </lineage>
</organism>
<dbReference type="AlphaFoldDB" id="A0A4R1QRA6"/>
<feature type="transmembrane region" description="Helical" evidence="1">
    <location>
        <begin position="43"/>
        <end position="62"/>
    </location>
</feature>
<dbReference type="InterPro" id="IPR046062">
    <property type="entry name" value="DUF6020"/>
</dbReference>
<keyword evidence="1" id="KW-0812">Transmembrane</keyword>
<evidence type="ECO:0000256" key="1">
    <source>
        <dbReference type="SAM" id="Phobius"/>
    </source>
</evidence>
<dbReference type="STRING" id="1650663.GCA_001486665_02566"/>
<sequence>MLSSFSNAEAFLRRHRRLVPAAGAVSGLFCALFLLWACQVWAPPAFCLFWGVCFVCAVRGLCQKPGRREGLACGALGAAFCFFTLGQNAVAGTMQFDLSFLLFWVILSALLFPILLGLCRFLTHLPAVQVPTAPAGPLWRQLALYTGVILLLWLPVFLCWGPVRLDVDSVSLLEQALEGGLNDAHPILYTLLLRLILWPFYKLGLIELGAYLFGFLQMTAVAAMLAYSLVWMRRRGAGLLAVGLGFALFGGCTMYAFQSLVVWKDPLFNGVLLLYCLFLFDTARCRAENLRQKGPLIHFVVLTLLLCFLRGNGWPIAAVVCLALCALRPARRRILTVMLPVLIAVKLVTGPLYTALGLQSTMTAEAWAVPLQQLAYVASSKPEAFSPQQAETIARVIPVEAMAQNYSPITVDPVKTSSEFNAEHFGTLQGKLDLLSVWAQLLPGHWQGYLKAWLAEIAGYVSPRFDGGSYSFPYEGSNGAFGITSKDIVLGLTGWAGLRDELEARAVFFPPALMAWGLLLCGVVQLLRRRARLLLAYLPLYLVWFGLVLGAPSYMQIRYLLAFAYFIPCALFTLLAPAGAAKVGIDEKAASIV</sequence>